<accession>A0A225DVM3</accession>
<feature type="compositionally biased region" description="Basic and acidic residues" evidence="1">
    <location>
        <begin position="14"/>
        <end position="32"/>
    </location>
</feature>
<sequence>MAFRVVVGKRWFSDSHPESHANHPGRLLDARTIRPSSSLRCP</sequence>
<dbReference type="Proteomes" id="UP000214646">
    <property type="component" value="Unassembled WGS sequence"/>
</dbReference>
<evidence type="ECO:0000313" key="2">
    <source>
        <dbReference type="EMBL" id="OWK45063.1"/>
    </source>
</evidence>
<protein>
    <submittedName>
        <fullName evidence="2">Uncharacterized protein</fullName>
    </submittedName>
</protein>
<comment type="caution">
    <text evidence="2">The sequence shown here is derived from an EMBL/GenBank/DDBJ whole genome shotgun (WGS) entry which is preliminary data.</text>
</comment>
<organism evidence="2 3">
    <name type="scientific">Fimbriiglobus ruber</name>
    <dbReference type="NCBI Taxonomy" id="1908690"/>
    <lineage>
        <taxon>Bacteria</taxon>
        <taxon>Pseudomonadati</taxon>
        <taxon>Planctomycetota</taxon>
        <taxon>Planctomycetia</taxon>
        <taxon>Gemmatales</taxon>
        <taxon>Gemmataceae</taxon>
        <taxon>Fimbriiglobus</taxon>
    </lineage>
</organism>
<evidence type="ECO:0000256" key="1">
    <source>
        <dbReference type="SAM" id="MobiDB-lite"/>
    </source>
</evidence>
<gene>
    <name evidence="2" type="ORF">FRUB_01394</name>
</gene>
<name>A0A225DVM3_9BACT</name>
<keyword evidence="3" id="KW-1185">Reference proteome</keyword>
<proteinExistence type="predicted"/>
<dbReference type="EMBL" id="NIDE01000002">
    <property type="protein sequence ID" value="OWK45063.1"/>
    <property type="molecule type" value="Genomic_DNA"/>
</dbReference>
<evidence type="ECO:0000313" key="3">
    <source>
        <dbReference type="Proteomes" id="UP000214646"/>
    </source>
</evidence>
<reference evidence="3" key="1">
    <citation type="submission" date="2017-06" db="EMBL/GenBank/DDBJ databases">
        <title>Genome analysis of Fimbriiglobus ruber SP5, the first member of the order Planctomycetales with confirmed chitinolytic capability.</title>
        <authorList>
            <person name="Ravin N.V."/>
            <person name="Rakitin A.L."/>
            <person name="Ivanova A.A."/>
            <person name="Beletsky A.V."/>
            <person name="Kulichevskaya I.S."/>
            <person name="Mardanov A.V."/>
            <person name="Dedysh S.N."/>
        </authorList>
    </citation>
    <scope>NUCLEOTIDE SEQUENCE [LARGE SCALE GENOMIC DNA]</scope>
    <source>
        <strain evidence="3">SP5</strain>
    </source>
</reference>
<dbReference type="AlphaFoldDB" id="A0A225DVM3"/>
<feature type="region of interest" description="Disordered" evidence="1">
    <location>
        <begin position="14"/>
        <end position="42"/>
    </location>
</feature>